<protein>
    <recommendedName>
        <fullName evidence="4">Prepilin-type N-terminal cleavage/methylation domain-containing protein</fullName>
    </recommendedName>
</protein>
<dbReference type="EMBL" id="MHMW01000026">
    <property type="protein sequence ID" value="OGZ33754.1"/>
    <property type="molecule type" value="Genomic_DNA"/>
</dbReference>
<organism evidence="2 3">
    <name type="scientific">Candidatus Portnoybacteria bacterium RBG_19FT_COMBO_36_7</name>
    <dbReference type="NCBI Taxonomy" id="1801992"/>
    <lineage>
        <taxon>Bacteria</taxon>
        <taxon>Candidatus Portnoyibacteriota</taxon>
    </lineage>
</organism>
<accession>A0A1G2F6Q2</accession>
<dbReference type="Pfam" id="PF07963">
    <property type="entry name" value="N_methyl"/>
    <property type="match status" value="1"/>
</dbReference>
<dbReference type="STRING" id="1801992.A2Y98_03225"/>
<dbReference type="Proteomes" id="UP000179099">
    <property type="component" value="Unassembled WGS sequence"/>
</dbReference>
<dbReference type="NCBIfam" id="TIGR02532">
    <property type="entry name" value="IV_pilin_GFxxxE"/>
    <property type="match status" value="1"/>
</dbReference>
<evidence type="ECO:0008006" key="4">
    <source>
        <dbReference type="Google" id="ProtNLM"/>
    </source>
</evidence>
<name>A0A1G2F6Q2_9BACT</name>
<keyword evidence="1" id="KW-0812">Transmembrane</keyword>
<comment type="caution">
    <text evidence="2">The sequence shown here is derived from an EMBL/GenBank/DDBJ whole genome shotgun (WGS) entry which is preliminary data.</text>
</comment>
<keyword evidence="1" id="KW-1133">Transmembrane helix</keyword>
<keyword evidence="1" id="KW-0472">Membrane</keyword>
<gene>
    <name evidence="2" type="ORF">A2Y98_03225</name>
</gene>
<sequence length="179" mass="20415">MNNQTNKKVMPYIQKNKSAIKGFTLIEVLVATAIFVTVLMVTVSIFLMAIKNQRRSFEIQNLQDNARFIIERMSKEIRMGEFKDVDVGEGENKNLSIFNQENKPIKYQFHADGNIKRNDESEPGTPQPINSSQVKVTGKFYLVNVDDKQPRVTINMTLTPVTETTNSPKITVQTTITMR</sequence>
<dbReference type="InterPro" id="IPR012902">
    <property type="entry name" value="N_methyl_site"/>
</dbReference>
<reference evidence="2 3" key="1">
    <citation type="journal article" date="2016" name="Nat. Commun.">
        <title>Thousands of microbial genomes shed light on interconnected biogeochemical processes in an aquifer system.</title>
        <authorList>
            <person name="Anantharaman K."/>
            <person name="Brown C.T."/>
            <person name="Hug L.A."/>
            <person name="Sharon I."/>
            <person name="Castelle C.J."/>
            <person name="Probst A.J."/>
            <person name="Thomas B.C."/>
            <person name="Singh A."/>
            <person name="Wilkins M.J."/>
            <person name="Karaoz U."/>
            <person name="Brodie E.L."/>
            <person name="Williams K.H."/>
            <person name="Hubbard S.S."/>
            <person name="Banfield J.F."/>
        </authorList>
    </citation>
    <scope>NUCLEOTIDE SEQUENCE [LARGE SCALE GENOMIC DNA]</scope>
</reference>
<evidence type="ECO:0000256" key="1">
    <source>
        <dbReference type="SAM" id="Phobius"/>
    </source>
</evidence>
<feature type="transmembrane region" description="Helical" evidence="1">
    <location>
        <begin position="28"/>
        <end position="50"/>
    </location>
</feature>
<dbReference type="PROSITE" id="PS00409">
    <property type="entry name" value="PROKAR_NTER_METHYL"/>
    <property type="match status" value="1"/>
</dbReference>
<dbReference type="AlphaFoldDB" id="A0A1G2F6Q2"/>
<evidence type="ECO:0000313" key="3">
    <source>
        <dbReference type="Proteomes" id="UP000179099"/>
    </source>
</evidence>
<evidence type="ECO:0000313" key="2">
    <source>
        <dbReference type="EMBL" id="OGZ33754.1"/>
    </source>
</evidence>
<proteinExistence type="predicted"/>